<organism evidence="2 4">
    <name type="scientific">Rotaria magnacalcarata</name>
    <dbReference type="NCBI Taxonomy" id="392030"/>
    <lineage>
        <taxon>Eukaryota</taxon>
        <taxon>Metazoa</taxon>
        <taxon>Spiralia</taxon>
        <taxon>Gnathifera</taxon>
        <taxon>Rotifera</taxon>
        <taxon>Eurotatoria</taxon>
        <taxon>Bdelloidea</taxon>
        <taxon>Philodinida</taxon>
        <taxon>Philodinidae</taxon>
        <taxon>Rotaria</taxon>
    </lineage>
</organism>
<dbReference type="Proteomes" id="UP000681967">
    <property type="component" value="Unassembled WGS sequence"/>
</dbReference>
<sequence length="97" mass="11256">IELGNGFITFQLRGLEFKGTYCQQREVEAITEDIDKNRGLCCCEAGRFPHMLSLNAAFTQRWLAWEVICLKFVVDGYSIKENKFNETVVGYDLRKRL</sequence>
<evidence type="ECO:0000313" key="4">
    <source>
        <dbReference type="Proteomes" id="UP000681720"/>
    </source>
</evidence>
<evidence type="ECO:0000313" key="2">
    <source>
        <dbReference type="EMBL" id="CAF4221175.1"/>
    </source>
</evidence>
<name>A0A8S2SH11_9BILA</name>
<evidence type="ECO:0000256" key="1">
    <source>
        <dbReference type="RuleBase" id="RU367089"/>
    </source>
</evidence>
<dbReference type="EMBL" id="CAJOBJ010022054">
    <property type="protein sequence ID" value="CAF4221175.1"/>
    <property type="molecule type" value="Genomic_DNA"/>
</dbReference>
<evidence type="ECO:0000313" key="3">
    <source>
        <dbReference type="EMBL" id="CAF5176193.1"/>
    </source>
</evidence>
<dbReference type="AlphaFoldDB" id="A0A8S2SH11"/>
<accession>A0A8S2SH11</accession>
<dbReference type="PANTHER" id="PTHR12372:SF7">
    <property type="entry name" value="PROTEIN PECANEX"/>
    <property type="match status" value="1"/>
</dbReference>
<reference evidence="2" key="1">
    <citation type="submission" date="2021-02" db="EMBL/GenBank/DDBJ databases">
        <authorList>
            <person name="Nowell W R."/>
        </authorList>
    </citation>
    <scope>NUCLEOTIDE SEQUENCE</scope>
</reference>
<protein>
    <recommendedName>
        <fullName evidence="1">Pecanex-like protein</fullName>
    </recommendedName>
</protein>
<dbReference type="EMBL" id="CAJOBH010286768">
    <property type="protein sequence ID" value="CAF5176193.1"/>
    <property type="molecule type" value="Genomic_DNA"/>
</dbReference>
<feature type="non-terminal residue" evidence="2">
    <location>
        <position position="1"/>
    </location>
</feature>
<dbReference type="GO" id="GO:0016020">
    <property type="term" value="C:membrane"/>
    <property type="evidence" value="ECO:0007669"/>
    <property type="project" value="UniProtKB-SubCell"/>
</dbReference>
<gene>
    <name evidence="3" type="ORF">BYL167_LOCUS78234</name>
    <name evidence="2" type="ORF">GIL414_LOCUS22414</name>
</gene>
<dbReference type="PANTHER" id="PTHR12372">
    <property type="entry name" value="PECANEX"/>
    <property type="match status" value="1"/>
</dbReference>
<comment type="caution">
    <text evidence="2">The sequence shown here is derived from an EMBL/GenBank/DDBJ whole genome shotgun (WGS) entry which is preliminary data.</text>
</comment>
<feature type="non-terminal residue" evidence="2">
    <location>
        <position position="97"/>
    </location>
</feature>
<proteinExistence type="inferred from homology"/>
<comment type="similarity">
    <text evidence="1">Belongs to the pecanex family.</text>
</comment>
<dbReference type="InterPro" id="IPR039797">
    <property type="entry name" value="Pecanex"/>
</dbReference>
<dbReference type="Proteomes" id="UP000681720">
    <property type="component" value="Unassembled WGS sequence"/>
</dbReference>
<comment type="subcellular location">
    <subcellularLocation>
        <location evidence="1">Membrane</location>
        <topology evidence="1">Multi-pass membrane protein</topology>
    </subcellularLocation>
</comment>